<keyword evidence="6" id="KW-1185">Reference proteome</keyword>
<dbReference type="PANTHER" id="PTHR12159">
    <property type="entry name" value="G/T AND G/U MISMATCH-SPECIFIC DNA GLYCOSYLASE"/>
    <property type="match status" value="1"/>
</dbReference>
<dbReference type="EC" id="3.2.2.-" evidence="5"/>
<dbReference type="Pfam" id="PF03167">
    <property type="entry name" value="UDG"/>
    <property type="match status" value="1"/>
</dbReference>
<keyword evidence="1" id="KW-0227">DNA damage</keyword>
<dbReference type="SMART" id="SM00987">
    <property type="entry name" value="UreE_C"/>
    <property type="match status" value="1"/>
</dbReference>
<evidence type="ECO:0000313" key="5">
    <source>
        <dbReference type="EMBL" id="NIH56805.1"/>
    </source>
</evidence>
<dbReference type="SMART" id="SM00986">
    <property type="entry name" value="UDG"/>
    <property type="match status" value="1"/>
</dbReference>
<dbReference type="EMBL" id="JAAMOZ010000001">
    <property type="protein sequence ID" value="NIH56805.1"/>
    <property type="molecule type" value="Genomic_DNA"/>
</dbReference>
<evidence type="ECO:0000313" key="6">
    <source>
        <dbReference type="Proteomes" id="UP000749311"/>
    </source>
</evidence>
<dbReference type="PANTHER" id="PTHR12159:SF9">
    <property type="entry name" value="G_T MISMATCH-SPECIFIC THYMINE DNA GLYCOSYLASE"/>
    <property type="match status" value="1"/>
</dbReference>
<dbReference type="Gene3D" id="3.40.470.10">
    <property type="entry name" value="Uracil-DNA glycosylase-like domain"/>
    <property type="match status" value="1"/>
</dbReference>
<feature type="domain" description="Uracil-DNA glycosylase-like" evidence="4">
    <location>
        <begin position="29"/>
        <end position="189"/>
    </location>
</feature>
<dbReference type="CDD" id="cd10028">
    <property type="entry name" value="UDG-F2_TDG_MUG"/>
    <property type="match status" value="1"/>
</dbReference>
<name>A0ABX0SIB2_9ACTN</name>
<gene>
    <name evidence="5" type="ORF">FB473_001450</name>
</gene>
<comment type="caution">
    <text evidence="5">The sequence shown here is derived from an EMBL/GenBank/DDBJ whole genome shotgun (WGS) entry which is preliminary data.</text>
</comment>
<dbReference type="InterPro" id="IPR005122">
    <property type="entry name" value="Uracil-DNA_glycosylase-like"/>
</dbReference>
<organism evidence="5 6">
    <name type="scientific">Brooklawnia cerclae</name>
    <dbReference type="NCBI Taxonomy" id="349934"/>
    <lineage>
        <taxon>Bacteria</taxon>
        <taxon>Bacillati</taxon>
        <taxon>Actinomycetota</taxon>
        <taxon>Actinomycetes</taxon>
        <taxon>Propionibacteriales</taxon>
        <taxon>Propionibacteriaceae</taxon>
        <taxon>Brooklawnia</taxon>
    </lineage>
</organism>
<dbReference type="SUPFAM" id="SSF52141">
    <property type="entry name" value="Uracil-DNA glycosylase-like"/>
    <property type="match status" value="1"/>
</dbReference>
<keyword evidence="5" id="KW-0326">Glycosidase</keyword>
<dbReference type="RefSeq" id="WP_167166021.1">
    <property type="nucleotide sequence ID" value="NZ_BAAAOO010000015.1"/>
</dbReference>
<evidence type="ECO:0000259" key="4">
    <source>
        <dbReference type="SMART" id="SM00986"/>
    </source>
</evidence>
<protein>
    <submittedName>
        <fullName evidence="5">TDG/mug DNA glycosylase family protein</fullName>
        <ecNumber evidence="5">3.2.2.-</ecNumber>
    </submittedName>
</protein>
<dbReference type="Proteomes" id="UP000749311">
    <property type="component" value="Unassembled WGS sequence"/>
</dbReference>
<keyword evidence="2 5" id="KW-0378">Hydrolase</keyword>
<evidence type="ECO:0000256" key="3">
    <source>
        <dbReference type="ARBA" id="ARBA00023204"/>
    </source>
</evidence>
<evidence type="ECO:0000256" key="2">
    <source>
        <dbReference type="ARBA" id="ARBA00022801"/>
    </source>
</evidence>
<dbReference type="InterPro" id="IPR036895">
    <property type="entry name" value="Uracil-DNA_glycosylase-like_sf"/>
</dbReference>
<proteinExistence type="predicted"/>
<reference evidence="5 6" key="1">
    <citation type="submission" date="2020-02" db="EMBL/GenBank/DDBJ databases">
        <title>Sequencing the genomes of 1000 actinobacteria strains.</title>
        <authorList>
            <person name="Klenk H.-P."/>
        </authorList>
    </citation>
    <scope>NUCLEOTIDE SEQUENCE [LARGE SCALE GENOMIC DNA]</scope>
    <source>
        <strain evidence="5 6">DSM 19609</strain>
    </source>
</reference>
<evidence type="ECO:0000256" key="1">
    <source>
        <dbReference type="ARBA" id="ARBA00022763"/>
    </source>
</evidence>
<sequence length="209" mass="22136">MGDVSRPTPAELRAVLDRLPDPTRLNVPDIVGDGMAMLIVGINPGLWSAAVGAHFARPGNRFWPALHEAGIVDRPVDPSEGLSEDDRDYLVGRGVGLTNLVDRPTVKADELDDAEVREGVVRLRGIVERYRPRVVAIAGIGAYRVGFARPRARPGEQPEPLAGARVWALPNPSGLNAHENIASLARAYGAAADAAGIIRVPGGAIREAG</sequence>
<accession>A0ABX0SIB2</accession>
<keyword evidence="3" id="KW-0234">DNA repair</keyword>
<dbReference type="InterPro" id="IPR015637">
    <property type="entry name" value="MUG/TDG"/>
</dbReference>
<dbReference type="GO" id="GO:0016798">
    <property type="term" value="F:hydrolase activity, acting on glycosyl bonds"/>
    <property type="evidence" value="ECO:0007669"/>
    <property type="project" value="UniProtKB-KW"/>
</dbReference>